<reference evidence="1 2" key="1">
    <citation type="submission" date="2024-03" db="EMBL/GenBank/DDBJ databases">
        <title>Human intestinal bacterial collection.</title>
        <authorList>
            <person name="Pauvert C."/>
            <person name="Hitch T.C.A."/>
            <person name="Clavel T."/>
        </authorList>
    </citation>
    <scope>NUCLEOTIDE SEQUENCE [LARGE SCALE GENOMIC DNA]</scope>
    <source>
        <strain evidence="1 2">CLA-AP-H29</strain>
    </source>
</reference>
<dbReference type="RefSeq" id="WP_349232326.1">
    <property type="nucleotide sequence ID" value="NZ_JBBMFK010000026.1"/>
</dbReference>
<evidence type="ECO:0000313" key="2">
    <source>
        <dbReference type="Proteomes" id="UP001464378"/>
    </source>
</evidence>
<accession>A0ABV1EES9</accession>
<gene>
    <name evidence="1" type="ORF">WMO64_13740</name>
</gene>
<dbReference type="Proteomes" id="UP001464378">
    <property type="component" value="Unassembled WGS sequence"/>
</dbReference>
<evidence type="ECO:0000313" key="1">
    <source>
        <dbReference type="EMBL" id="MEQ2444523.1"/>
    </source>
</evidence>
<keyword evidence="2" id="KW-1185">Reference proteome</keyword>
<organism evidence="1 2">
    <name type="scientific">Pseudoflavonifractor intestinihominis</name>
    <dbReference type="NCBI Taxonomy" id="3133171"/>
    <lineage>
        <taxon>Bacteria</taxon>
        <taxon>Bacillati</taxon>
        <taxon>Bacillota</taxon>
        <taxon>Clostridia</taxon>
        <taxon>Eubacteriales</taxon>
        <taxon>Oscillospiraceae</taxon>
        <taxon>Pseudoflavonifractor</taxon>
    </lineage>
</organism>
<comment type="caution">
    <text evidence="1">The sequence shown here is derived from an EMBL/GenBank/DDBJ whole genome shotgun (WGS) entry which is preliminary data.</text>
</comment>
<dbReference type="EMBL" id="JBBMFK010000026">
    <property type="protein sequence ID" value="MEQ2444523.1"/>
    <property type="molecule type" value="Genomic_DNA"/>
</dbReference>
<name>A0ABV1EES9_9FIRM</name>
<protein>
    <submittedName>
        <fullName evidence="1">Uncharacterized protein</fullName>
    </submittedName>
</protein>
<sequence>MAQTVLSSDTAPWKELTEQLPGVLSVEFVTDGAAVREVHVLSDQSRSPKQIVRDIQSALLARFRLELDHRIISVAQIPCRPAVVQRRLICDRLELSSGRSGVDVTVSLRIGDVCHWGTAHSDLSSASRSRAIAQATTDAINQFLTAGCRFCLDELRQVPIGSQIAALVGLRLEQAGKTEALLGACYLGEDPNFSVALATLDGVNRRILTLAFAREEGAPS</sequence>
<proteinExistence type="predicted"/>